<dbReference type="Proteomes" id="UP000198253">
    <property type="component" value="Chromosome I"/>
</dbReference>
<keyword evidence="1" id="KW-0812">Transmembrane</keyword>
<keyword evidence="1" id="KW-1133">Transmembrane helix</keyword>
<feature type="transmembrane region" description="Helical" evidence="1">
    <location>
        <begin position="269"/>
        <end position="290"/>
    </location>
</feature>
<gene>
    <name evidence="2" type="ORF">GA0070618_1107</name>
</gene>
<protein>
    <submittedName>
        <fullName evidence="2">Uncharacterized protein</fullName>
    </submittedName>
</protein>
<keyword evidence="1" id="KW-0472">Membrane</keyword>
<reference evidence="3" key="1">
    <citation type="submission" date="2016-06" db="EMBL/GenBank/DDBJ databases">
        <authorList>
            <person name="Varghese N."/>
            <person name="Submissions Spin"/>
        </authorList>
    </citation>
    <scope>NUCLEOTIDE SEQUENCE [LARGE SCALE GENOMIC DNA]</scope>
    <source>
        <strain evidence="3">DSM 43816</strain>
    </source>
</reference>
<dbReference type="AlphaFoldDB" id="A0A1C4VB61"/>
<proteinExistence type="predicted"/>
<name>A0A1C4VB61_MICEC</name>
<dbReference type="InParanoid" id="A0A1C4VB61"/>
<accession>A0A1C4VB61</accession>
<feature type="transmembrane region" description="Helical" evidence="1">
    <location>
        <begin position="193"/>
        <end position="213"/>
    </location>
</feature>
<dbReference type="EMBL" id="LT607413">
    <property type="protein sequence ID" value="SCE81182.1"/>
    <property type="molecule type" value="Genomic_DNA"/>
</dbReference>
<feature type="transmembrane region" description="Helical" evidence="1">
    <location>
        <begin position="31"/>
        <end position="54"/>
    </location>
</feature>
<feature type="transmembrane region" description="Helical" evidence="1">
    <location>
        <begin position="225"/>
        <end position="249"/>
    </location>
</feature>
<sequence>MSRSQPERRPRPLAWTNQIGGGLTVRGIGEITAAVIGVVLAAVATASLAAFLGWQTAAPLPENGEARRIAGPALPAQPTDPRRLEPAFAAGNAGQDWRDLLLGVDDYRPGSVHWTSTWPSRASAATAVSQARADLRLAGWQVGAIQDSDCCPRFVAHQDEWRVVVESQGLLDDQRASVQTSVTRTPPHVVTPLTIAGALLGGLAGWWLTAVMARRLRSRPPTGRLLVAGLFTAGATALLPATAVSTLALGQSLAAPGEPMPVWIGYTFVILRTGALTGAALMVAAATALASTRPAQR</sequence>
<evidence type="ECO:0000313" key="3">
    <source>
        <dbReference type="Proteomes" id="UP000198253"/>
    </source>
</evidence>
<organism evidence="2 3">
    <name type="scientific">Micromonospora echinospora</name>
    <name type="common">Micromonospora purpurea</name>
    <dbReference type="NCBI Taxonomy" id="1877"/>
    <lineage>
        <taxon>Bacteria</taxon>
        <taxon>Bacillati</taxon>
        <taxon>Actinomycetota</taxon>
        <taxon>Actinomycetes</taxon>
        <taxon>Micromonosporales</taxon>
        <taxon>Micromonosporaceae</taxon>
        <taxon>Micromonospora</taxon>
    </lineage>
</organism>
<evidence type="ECO:0000256" key="1">
    <source>
        <dbReference type="SAM" id="Phobius"/>
    </source>
</evidence>
<keyword evidence="3" id="KW-1185">Reference proteome</keyword>
<evidence type="ECO:0000313" key="2">
    <source>
        <dbReference type="EMBL" id="SCE81182.1"/>
    </source>
</evidence>